<gene>
    <name evidence="2" type="ORF">PCAL00307_LOCUS14715</name>
    <name evidence="3" type="ORF">PECAL_3P00520</name>
</gene>
<dbReference type="OrthoDB" id="10488177at2759"/>
<name>A0A7S4E9Z8_9STRA</name>
<dbReference type="EMBL" id="CAKKNE010000003">
    <property type="protein sequence ID" value="CAH0370182.1"/>
    <property type="molecule type" value="Genomic_DNA"/>
</dbReference>
<feature type="chain" id="PRO_5036212386" evidence="1">
    <location>
        <begin position="25"/>
        <end position="148"/>
    </location>
</feature>
<proteinExistence type="predicted"/>
<accession>A0A7S4E9Z8</accession>
<organism evidence="2">
    <name type="scientific">Pelagomonas calceolata</name>
    <dbReference type="NCBI Taxonomy" id="35677"/>
    <lineage>
        <taxon>Eukaryota</taxon>
        <taxon>Sar</taxon>
        <taxon>Stramenopiles</taxon>
        <taxon>Ochrophyta</taxon>
        <taxon>Pelagophyceae</taxon>
        <taxon>Pelagomonadales</taxon>
        <taxon>Pelagomonadaceae</taxon>
        <taxon>Pelagomonas</taxon>
    </lineage>
</organism>
<evidence type="ECO:0000313" key="2">
    <source>
        <dbReference type="EMBL" id="CAE0699279.1"/>
    </source>
</evidence>
<dbReference type="AlphaFoldDB" id="A0A7S4E9Z8"/>
<evidence type="ECO:0000256" key="1">
    <source>
        <dbReference type="SAM" id="SignalP"/>
    </source>
</evidence>
<dbReference type="EMBL" id="HBIW01017069">
    <property type="protein sequence ID" value="CAE0699279.1"/>
    <property type="molecule type" value="Transcribed_RNA"/>
</dbReference>
<feature type="signal peptide" evidence="1">
    <location>
        <begin position="1"/>
        <end position="24"/>
    </location>
</feature>
<evidence type="ECO:0000313" key="3">
    <source>
        <dbReference type="EMBL" id="CAH0370182.1"/>
    </source>
</evidence>
<reference evidence="2" key="1">
    <citation type="submission" date="2021-01" db="EMBL/GenBank/DDBJ databases">
        <authorList>
            <person name="Corre E."/>
            <person name="Pelletier E."/>
            <person name="Niang G."/>
            <person name="Scheremetjew M."/>
            <person name="Finn R."/>
            <person name="Kale V."/>
            <person name="Holt S."/>
            <person name="Cochrane G."/>
            <person name="Meng A."/>
            <person name="Brown T."/>
            <person name="Cohen L."/>
        </authorList>
    </citation>
    <scope>NUCLEOTIDE SEQUENCE</scope>
    <source>
        <strain evidence="2">CCMP1756</strain>
    </source>
</reference>
<sequence>MVKVVVFLAAAAGALNFGSKPTTAGTTPAAFKPAFGNPAQIAQRAAARLAKQEECKKDLIPTPGRFLFAFGRPDVLAARQAERCAKWEWSSEFLAKARPDKAGVGNYGAGDYFDDGLTVLERNQIASGKESFLTGGAKAAYRARTGQF</sequence>
<evidence type="ECO:0000313" key="4">
    <source>
        <dbReference type="Proteomes" id="UP000789595"/>
    </source>
</evidence>
<dbReference type="Proteomes" id="UP000789595">
    <property type="component" value="Unassembled WGS sequence"/>
</dbReference>
<keyword evidence="1" id="KW-0732">Signal</keyword>
<protein>
    <submittedName>
        <fullName evidence="2">Uncharacterized protein</fullName>
    </submittedName>
</protein>
<keyword evidence="4" id="KW-1185">Reference proteome</keyword>
<reference evidence="3" key="2">
    <citation type="submission" date="2021-11" db="EMBL/GenBank/DDBJ databases">
        <authorList>
            <consortium name="Genoscope - CEA"/>
            <person name="William W."/>
        </authorList>
    </citation>
    <scope>NUCLEOTIDE SEQUENCE</scope>
</reference>